<evidence type="ECO:0000313" key="3">
    <source>
        <dbReference type="Proteomes" id="UP000249645"/>
    </source>
</evidence>
<feature type="chain" id="PRO_5015881554" evidence="1">
    <location>
        <begin position="21"/>
        <end position="105"/>
    </location>
</feature>
<comment type="caution">
    <text evidence="2">The sequence shown here is derived from an EMBL/GenBank/DDBJ whole genome shotgun (WGS) entry which is preliminary data.</text>
</comment>
<protein>
    <submittedName>
        <fullName evidence="2">Uncharacterized protein</fullName>
    </submittedName>
</protein>
<name>A0A2W5FBJ6_9SPHI</name>
<proteinExistence type="predicted"/>
<feature type="signal peptide" evidence="1">
    <location>
        <begin position="1"/>
        <end position="20"/>
    </location>
</feature>
<reference evidence="2 3" key="1">
    <citation type="submission" date="2017-11" db="EMBL/GenBank/DDBJ databases">
        <title>Infants hospitalized years apart are colonized by the same room-sourced microbial strains.</title>
        <authorList>
            <person name="Brooks B."/>
            <person name="Olm M.R."/>
            <person name="Firek B.A."/>
            <person name="Baker R."/>
            <person name="Thomas B.C."/>
            <person name="Morowitz M.J."/>
            <person name="Banfield J.F."/>
        </authorList>
    </citation>
    <scope>NUCLEOTIDE SEQUENCE [LARGE SCALE GENOMIC DNA]</scope>
    <source>
        <strain evidence="2">S2_009_000_R2_76</strain>
    </source>
</reference>
<dbReference type="Proteomes" id="UP000249645">
    <property type="component" value="Unassembled WGS sequence"/>
</dbReference>
<evidence type="ECO:0000256" key="1">
    <source>
        <dbReference type="SAM" id="SignalP"/>
    </source>
</evidence>
<dbReference type="EMBL" id="QFOI01000045">
    <property type="protein sequence ID" value="PZP51017.1"/>
    <property type="molecule type" value="Genomic_DNA"/>
</dbReference>
<sequence length="105" mass="12076">MKKYPLTILVLISVVFCSKAQTSNDNDFSDLFGVNNHRQIRKAIQEDALFFNKVVPNSNDTSKYTLQSKRYMEKSLVTLDKSQERKVKALARDSNSIQFLNASKR</sequence>
<gene>
    <name evidence="2" type="ORF">DI598_04225</name>
</gene>
<keyword evidence="1" id="KW-0732">Signal</keyword>
<accession>A0A2W5FBJ6</accession>
<organism evidence="2 3">
    <name type="scientific">Pseudopedobacter saltans</name>
    <dbReference type="NCBI Taxonomy" id="151895"/>
    <lineage>
        <taxon>Bacteria</taxon>
        <taxon>Pseudomonadati</taxon>
        <taxon>Bacteroidota</taxon>
        <taxon>Sphingobacteriia</taxon>
        <taxon>Sphingobacteriales</taxon>
        <taxon>Sphingobacteriaceae</taxon>
        <taxon>Pseudopedobacter</taxon>
    </lineage>
</organism>
<evidence type="ECO:0000313" key="2">
    <source>
        <dbReference type="EMBL" id="PZP51017.1"/>
    </source>
</evidence>
<dbReference type="AlphaFoldDB" id="A0A2W5FBJ6"/>